<gene>
    <name evidence="2" type="ORF">CR159_05635</name>
</gene>
<dbReference type="OrthoDB" id="6064917at2"/>
<evidence type="ECO:0000259" key="1">
    <source>
        <dbReference type="Pfam" id="PF26607"/>
    </source>
</evidence>
<keyword evidence="3" id="KW-1185">Reference proteome</keyword>
<dbReference type="GO" id="GO:0016811">
    <property type="term" value="F:hydrolase activity, acting on carbon-nitrogen (but not peptide) bonds, in linear amides"/>
    <property type="evidence" value="ECO:0007669"/>
    <property type="project" value="TreeGrafter"/>
</dbReference>
<reference evidence="2 3" key="1">
    <citation type="submission" date="2017-10" db="EMBL/GenBank/DDBJ databases">
        <title>Two draft genome sequences of Pusillimonas sp. strains isolated from a nitrate- and radionuclide-contaminated groundwater in Russia.</title>
        <authorList>
            <person name="Grouzdev D.S."/>
            <person name="Tourova T.P."/>
            <person name="Goeva M.A."/>
            <person name="Babich T.L."/>
            <person name="Sokolova D.S."/>
            <person name="Abdullin R."/>
            <person name="Poltaraus A.B."/>
            <person name="Toshchakov S.V."/>
            <person name="Nazina T.N."/>
        </authorList>
    </citation>
    <scope>NUCLEOTIDE SEQUENCE [LARGE SCALE GENOMIC DNA]</scope>
    <source>
        <strain evidence="2 3">JR1/69-3-13</strain>
    </source>
</reference>
<dbReference type="Pfam" id="PF02585">
    <property type="entry name" value="PIG-L"/>
    <property type="match status" value="1"/>
</dbReference>
<sequence>MVQCNGIKDLVFVAHQDDDLLFMNPDIESTIDAGGCVQVVYLTASERGEGEAYMLGRERGVRSAYSYMAQEPNIWAEDFAAIHDRHVARFTLHGNKRLQLLHLRLKDPWLGKGWGSLTPLSRTESVAGATVESLGPAAEIYSRSDLVETLENIIQDYQPSTIRHMDGSITVPYERLCWRCAGHAHPDHIASARLVHDAIVNQPGNYAEIAYVDYPSQERAANLSATEITEKTQAFRRYAWDDYRYCANARLCQEPAGPAAAWVGRAYYVSRNNEAPYIVSRLDGGFFVFALGEANAAANAWQSTGQQWISLGGRTADPIAAFESSNGRPGVFARDATGLAWVSTQTPAGSWASWQLIPGARITYLPVVSAEGPLLAVAMGNDGLLHYAKPENDSGAWTAWRALPPLPGALPRVALASDDSGASMVFATDEAGRLWHSVYRTRWSPWQRINVPDTDGGLAALQNASHIIELYLRDKASGHMLQIVQQQTGDPAGWSQPTDLGLTYIGSPAVGLNETGAVAVAALEHPGGPLWLMEAGQATRLTATAGSLPSLGTIGGAFYVAARSAEATQAYWVRVRRHGAWDEPKMIKAPPADGGGAFKPDYSQETIPIKPLPSPYVRQGAPSIAAFTGSTDALSGDTHP</sequence>
<proteinExistence type="predicted"/>
<accession>A0A2N4U7T4</accession>
<dbReference type="PANTHER" id="PTHR12993">
    <property type="entry name" value="N-ACETYLGLUCOSAMINYL-PHOSPHATIDYLINOSITOL DE-N-ACETYLASE-RELATED"/>
    <property type="match status" value="1"/>
</dbReference>
<dbReference type="Gene3D" id="2.120.10.70">
    <property type="entry name" value="Fucose-specific lectin"/>
    <property type="match status" value="1"/>
</dbReference>
<dbReference type="InterPro" id="IPR058502">
    <property type="entry name" value="PLL-like_beta-prop"/>
</dbReference>
<dbReference type="SUPFAM" id="SSF102588">
    <property type="entry name" value="LmbE-like"/>
    <property type="match status" value="1"/>
</dbReference>
<organism evidence="2 3">
    <name type="scientific">Pollutimonas subterranea</name>
    <dbReference type="NCBI Taxonomy" id="2045210"/>
    <lineage>
        <taxon>Bacteria</taxon>
        <taxon>Pseudomonadati</taxon>
        <taxon>Pseudomonadota</taxon>
        <taxon>Betaproteobacteria</taxon>
        <taxon>Burkholderiales</taxon>
        <taxon>Alcaligenaceae</taxon>
        <taxon>Pollutimonas</taxon>
    </lineage>
</organism>
<dbReference type="InterPro" id="IPR003737">
    <property type="entry name" value="GlcNAc_PI_deacetylase-related"/>
</dbReference>
<dbReference type="Proteomes" id="UP000234190">
    <property type="component" value="Unassembled WGS sequence"/>
</dbReference>
<dbReference type="SUPFAM" id="SSF89372">
    <property type="entry name" value="Fucose-specific lectin"/>
    <property type="match status" value="1"/>
</dbReference>
<dbReference type="AlphaFoldDB" id="A0A2N4U7T4"/>
<protein>
    <submittedName>
        <fullName evidence="2">GlcNAc-PI de-N-acetylase</fullName>
    </submittedName>
</protein>
<evidence type="ECO:0000313" key="2">
    <source>
        <dbReference type="EMBL" id="PLC51073.1"/>
    </source>
</evidence>
<dbReference type="Gene3D" id="3.40.50.10320">
    <property type="entry name" value="LmbE-like"/>
    <property type="match status" value="1"/>
</dbReference>
<comment type="caution">
    <text evidence="2">The sequence shown here is derived from an EMBL/GenBank/DDBJ whole genome shotgun (WGS) entry which is preliminary data.</text>
</comment>
<dbReference type="InterPro" id="IPR024078">
    <property type="entry name" value="LmbE-like_dom_sf"/>
</dbReference>
<feature type="domain" description="PLL-like beta propeller" evidence="1">
    <location>
        <begin position="258"/>
        <end position="523"/>
    </location>
</feature>
<evidence type="ECO:0000313" key="3">
    <source>
        <dbReference type="Proteomes" id="UP000234190"/>
    </source>
</evidence>
<name>A0A2N4U7T4_9BURK</name>
<dbReference type="PANTHER" id="PTHR12993:SF11">
    <property type="entry name" value="N-ACETYLGLUCOSAMINYL-PHOSPHATIDYLINOSITOL DE-N-ACETYLASE"/>
    <property type="match status" value="1"/>
</dbReference>
<dbReference type="RefSeq" id="WP_102073025.1">
    <property type="nucleotide sequence ID" value="NZ_PDNW01000003.1"/>
</dbReference>
<dbReference type="Pfam" id="PF26607">
    <property type="entry name" value="DUF8189"/>
    <property type="match status" value="1"/>
</dbReference>
<dbReference type="EMBL" id="PDNW01000003">
    <property type="protein sequence ID" value="PLC51073.1"/>
    <property type="molecule type" value="Genomic_DNA"/>
</dbReference>